<dbReference type="NCBIfam" id="NF046009">
    <property type="entry name" value="MAGa3780_fam"/>
    <property type="match status" value="1"/>
</dbReference>
<feature type="transmembrane region" description="Helical" evidence="1">
    <location>
        <begin position="121"/>
        <end position="141"/>
    </location>
</feature>
<dbReference type="HOGENOM" id="CLU_836304_0_0_14"/>
<feature type="transmembrane region" description="Helical" evidence="1">
    <location>
        <begin position="217"/>
        <end position="237"/>
    </location>
</feature>
<dbReference type="EMBL" id="HF559394">
    <property type="protein sequence ID" value="CCP23984.1"/>
    <property type="molecule type" value="Genomic_DNA"/>
</dbReference>
<evidence type="ECO:0000256" key="1">
    <source>
        <dbReference type="SAM" id="Phobius"/>
    </source>
</evidence>
<keyword evidence="1" id="KW-1133">Transmembrane helix</keyword>
<keyword evidence="3" id="KW-1185">Reference proteome</keyword>
<dbReference type="PATRIC" id="fig|1246955.3.peg.228"/>
<keyword evidence="1" id="KW-0472">Membrane</keyword>
<feature type="transmembrane region" description="Helical" evidence="1">
    <location>
        <begin position="150"/>
        <end position="169"/>
    </location>
</feature>
<reference evidence="3" key="1">
    <citation type="journal article" date="2013" name="Genome Announc.">
        <title>Complete genome sequence of Mycoplasma cynos strain C142.</title>
        <authorList>
            <person name="Walker C.A."/>
            <person name="Mannering S.A."/>
            <person name="Shields S."/>
            <person name="Blake D.P."/>
            <person name="Brownlie J."/>
        </authorList>
    </citation>
    <scope>NUCLEOTIDE SEQUENCE [LARGE SCALE GENOMIC DNA]</scope>
    <source>
        <strain evidence="3">C142</strain>
    </source>
</reference>
<name>L0RUG6_MYCC1</name>
<keyword evidence="1" id="KW-0812">Transmembrane</keyword>
<dbReference type="KEGG" id="mcy:MCYN_0252"/>
<accession>L0RUG6</accession>
<gene>
    <name evidence="2" type="primary">MCYN0252</name>
    <name evidence="2" type="ordered locus">MCYN_0252</name>
</gene>
<dbReference type="STRING" id="1246955.MCYN_0252"/>
<feature type="transmembrane region" description="Helical" evidence="1">
    <location>
        <begin position="189"/>
        <end position="205"/>
    </location>
</feature>
<feature type="transmembrane region" description="Helical" evidence="1">
    <location>
        <begin position="296"/>
        <end position="320"/>
    </location>
</feature>
<feature type="transmembrane region" description="Helical" evidence="1">
    <location>
        <begin position="45"/>
        <end position="67"/>
    </location>
</feature>
<evidence type="ECO:0000313" key="2">
    <source>
        <dbReference type="EMBL" id="CCP23984.1"/>
    </source>
</evidence>
<dbReference type="AlphaFoldDB" id="L0RUG6"/>
<proteinExistence type="predicted"/>
<evidence type="ECO:0000313" key="3">
    <source>
        <dbReference type="Proteomes" id="UP000010466"/>
    </source>
</evidence>
<sequence length="364" mass="43427">MILYRWFYCFYNCNNYCDNLNGLWEKLIMTKVVYKKFKSFNKYETITFTIGIILFILYICTIFWKWYDQSYNIWNIYNKNPKIIEQIKEIANNTANEIEKREVYSNLLPNATTALWGGSSYFYTFISNIFLAACITFFPFFKNGKLAQRLYFSSIVFIISVMLGFWTGIVFDPKLIGRLEEDNDFSRTIIWHAIGPVLGIVTIFWERKSIRISNKAIWCLMIYPLIYSFFMISIYLFGYKFLNLHKQQFSPDFTNLFYDESNPVPREFNSEINRGIVFYSVVSLIKPLGYEGPNNYVRAVLIIIMLSFIVLTCPIIGFIIRRFLRIKQPNQKTLPKLIFLHKDSKLWIWLYNRRINKNKSKPNE</sequence>
<dbReference type="Proteomes" id="UP000010466">
    <property type="component" value="Chromosome"/>
</dbReference>
<protein>
    <submittedName>
        <fullName evidence="2">Conserved hypothetical membrane spanning protein</fullName>
    </submittedName>
</protein>
<organism evidence="2 3">
    <name type="scientific">Mycoplasmopsis cynos (strain C142)</name>
    <name type="common">Mycoplasma cynos</name>
    <dbReference type="NCBI Taxonomy" id="1246955"/>
    <lineage>
        <taxon>Bacteria</taxon>
        <taxon>Bacillati</taxon>
        <taxon>Mycoplasmatota</taxon>
        <taxon>Mycoplasmoidales</taxon>
        <taxon>Metamycoplasmataceae</taxon>
        <taxon>Mycoplasmopsis</taxon>
    </lineage>
</organism>